<dbReference type="Gene3D" id="3.30.710.10">
    <property type="entry name" value="Potassium Channel Kv1.1, Chain A"/>
    <property type="match status" value="1"/>
</dbReference>
<dbReference type="Proteomes" id="UP000266841">
    <property type="component" value="Unassembled WGS sequence"/>
</dbReference>
<evidence type="ECO:0000256" key="1">
    <source>
        <dbReference type="SAM" id="Coils"/>
    </source>
</evidence>
<evidence type="ECO:0008006" key="5">
    <source>
        <dbReference type="Google" id="ProtNLM"/>
    </source>
</evidence>
<reference evidence="3 4" key="1">
    <citation type="journal article" date="2012" name="Genome Biol.">
        <title>Genome and low-iron response of an oceanic diatom adapted to chronic iron limitation.</title>
        <authorList>
            <person name="Lommer M."/>
            <person name="Specht M."/>
            <person name="Roy A.S."/>
            <person name="Kraemer L."/>
            <person name="Andreson R."/>
            <person name="Gutowska M.A."/>
            <person name="Wolf J."/>
            <person name="Bergner S.V."/>
            <person name="Schilhabel M.B."/>
            <person name="Klostermeier U.C."/>
            <person name="Beiko R.G."/>
            <person name="Rosenstiel P."/>
            <person name="Hippler M."/>
            <person name="Laroche J."/>
        </authorList>
    </citation>
    <scope>NUCLEOTIDE SEQUENCE [LARGE SCALE GENOMIC DNA]</scope>
    <source>
        <strain evidence="3 4">CCMP1005</strain>
    </source>
</reference>
<evidence type="ECO:0000313" key="4">
    <source>
        <dbReference type="Proteomes" id="UP000266841"/>
    </source>
</evidence>
<protein>
    <recommendedName>
        <fullName evidence="5">BTB domain-containing protein</fullName>
    </recommendedName>
</protein>
<feature type="region of interest" description="Disordered" evidence="2">
    <location>
        <begin position="1"/>
        <end position="52"/>
    </location>
</feature>
<feature type="region of interest" description="Disordered" evidence="2">
    <location>
        <begin position="192"/>
        <end position="227"/>
    </location>
</feature>
<dbReference type="OMA" id="YSYCGEH"/>
<evidence type="ECO:0000256" key="2">
    <source>
        <dbReference type="SAM" id="MobiDB-lite"/>
    </source>
</evidence>
<dbReference type="AlphaFoldDB" id="K0SXK2"/>
<keyword evidence="1" id="KW-0175">Coiled coil</keyword>
<dbReference type="eggNOG" id="ENOG502TFFB">
    <property type="taxonomic scope" value="Eukaryota"/>
</dbReference>
<organism evidence="3 4">
    <name type="scientific">Thalassiosira oceanica</name>
    <name type="common">Marine diatom</name>
    <dbReference type="NCBI Taxonomy" id="159749"/>
    <lineage>
        <taxon>Eukaryota</taxon>
        <taxon>Sar</taxon>
        <taxon>Stramenopiles</taxon>
        <taxon>Ochrophyta</taxon>
        <taxon>Bacillariophyta</taxon>
        <taxon>Coscinodiscophyceae</taxon>
        <taxon>Thalassiosirophycidae</taxon>
        <taxon>Thalassiosirales</taxon>
        <taxon>Thalassiosiraceae</taxon>
        <taxon>Thalassiosira</taxon>
    </lineage>
</organism>
<comment type="caution">
    <text evidence="3">The sequence shown here is derived from an EMBL/GenBank/DDBJ whole genome shotgun (WGS) entry which is preliminary data.</text>
</comment>
<gene>
    <name evidence="3" type="ORF">THAOC_16379</name>
</gene>
<dbReference type="CDD" id="cd18186">
    <property type="entry name" value="BTB_POZ_ZBTB_KLHL-like"/>
    <property type="match status" value="1"/>
</dbReference>
<dbReference type="InterPro" id="IPR011333">
    <property type="entry name" value="SKP1/BTB/POZ_sf"/>
</dbReference>
<accession>K0SXK2</accession>
<name>K0SXK2_THAOC</name>
<feature type="coiled-coil region" evidence="1">
    <location>
        <begin position="580"/>
        <end position="675"/>
    </location>
</feature>
<keyword evidence="4" id="KW-1185">Reference proteome</keyword>
<feature type="compositionally biased region" description="Basic and acidic residues" evidence="2">
    <location>
        <begin position="1"/>
        <end position="42"/>
    </location>
</feature>
<dbReference type="EMBL" id="AGNL01018497">
    <property type="protein sequence ID" value="EJK62992.1"/>
    <property type="molecule type" value="Genomic_DNA"/>
</dbReference>
<sequence>MAEEAALRERKAKEEMERQLLEQERSHTLARQQLEEERRQAEQEQLQRQLREETARLQEERRRLQEENRAAEEQFRQRQLLESQRLQEERERSQRLLLQDRQADEQLRIKAQLEMDREREMLRVQELHALAGPSSLGMADSSTAMASSRPGNLSAMSVKEIKSELNSLGINTSQFVEKKEMVKALAETRRVSKQRDDVSGPGTSIVSFRPGISGPAHVPPQRSSRYDGVDDDELNWRLDSYVSLSDYTIVVTRALPGPYAPDFTTGDPSMFEFVVEQGSSTPKADVYYVHKAMIAVGSRRAELLGRMIREAESARGFGAHSSENATEHNTIMLESAADAFPAVLDFMYYPDRELDMSVENAVPLVYLGKRYKIRALLELAEDFVESNLESTTAMYFLLDSYLYQLESILTRAIDVTAAHLGETVDFDPIYRLPPTLFKRIILSKDLRCDSELLSLIVYSYCGEHHPDETDVEYLRDLTKSRLMPEVDPKVSLMLLKFYCDLIMKDEPGSEIMDVLDGDNLMYRCVTVTAKHWQPEVCEPLMVDSRHDDPNSISKRRFQDPAALHRTLPPTLQNYLLEKCIMAAKNDLDSEKTAVDTFERKKSIEEDSNTAAYEQKMRDMRVELDKAKKSQGSEVADMRAEIEHLQMRAIKLKSELEQKTRVLEEHKRELKCFRRVPGIHNFGKITTTTDPKVIDKTSCTYSANPEHHFPNHRRGNRPPTQMPLMVDEYNNLGKQNGYIYDDGRGELLPVFFYARR</sequence>
<dbReference type="OrthoDB" id="43674at2759"/>
<evidence type="ECO:0000313" key="3">
    <source>
        <dbReference type="EMBL" id="EJK62992.1"/>
    </source>
</evidence>
<proteinExistence type="predicted"/>